<keyword evidence="2" id="KW-1185">Reference proteome</keyword>
<dbReference type="AlphaFoldDB" id="A0A1I2QLT6"/>
<dbReference type="EMBL" id="FOOY01000007">
    <property type="protein sequence ID" value="SFG29248.1"/>
    <property type="molecule type" value="Genomic_DNA"/>
</dbReference>
<dbReference type="RefSeq" id="WP_093671220.1">
    <property type="nucleotide sequence ID" value="NZ_FOOY01000007.1"/>
</dbReference>
<evidence type="ECO:0000313" key="1">
    <source>
        <dbReference type="EMBL" id="SFG29248.1"/>
    </source>
</evidence>
<organism evidence="1 2">
    <name type="scientific">Sporolactobacillus nakayamae</name>
    <dbReference type="NCBI Taxonomy" id="269670"/>
    <lineage>
        <taxon>Bacteria</taxon>
        <taxon>Bacillati</taxon>
        <taxon>Bacillota</taxon>
        <taxon>Bacilli</taxon>
        <taxon>Bacillales</taxon>
        <taxon>Sporolactobacillaceae</taxon>
        <taxon>Sporolactobacillus</taxon>
    </lineage>
</organism>
<evidence type="ECO:0000313" key="2">
    <source>
        <dbReference type="Proteomes" id="UP000198752"/>
    </source>
</evidence>
<proteinExistence type="predicted"/>
<name>A0A1I2QLT6_9BACL</name>
<sequence>MKCYVFDAPKGEDRWVESYFTVGAKFRVRGGQIVFKKKDADEYMPTIFSVYDLHNDYPSDNYPDFDCQFYDASKDIYYNGSTRIYPLDMFNRWQHNMGYDGGSKYDVNENVEVYNSSGNLIQILEPDVHQAVVGNGYGNTSMDGHPHDRISISGWYRISTGEFINQHAWIDHDPTQYPSEHGLDTW</sequence>
<gene>
    <name evidence="1" type="ORF">SAMN02982927_01280</name>
</gene>
<protein>
    <submittedName>
        <fullName evidence="1">Uncharacterized protein</fullName>
    </submittedName>
</protein>
<reference evidence="2" key="1">
    <citation type="submission" date="2016-10" db="EMBL/GenBank/DDBJ databases">
        <authorList>
            <person name="Varghese N."/>
            <person name="Submissions S."/>
        </authorList>
    </citation>
    <scope>NUCLEOTIDE SEQUENCE [LARGE SCALE GENOMIC DNA]</scope>
    <source>
        <strain evidence="2">ATCC 700379</strain>
    </source>
</reference>
<dbReference type="OrthoDB" id="3008081at2"/>
<dbReference type="Proteomes" id="UP000198752">
    <property type="component" value="Unassembled WGS sequence"/>
</dbReference>
<accession>A0A1I2QLT6</accession>